<evidence type="ECO:0000256" key="4">
    <source>
        <dbReference type="ARBA" id="ARBA00022741"/>
    </source>
</evidence>
<dbReference type="InterPro" id="IPR045864">
    <property type="entry name" value="aa-tRNA-synth_II/BPL/LPL"/>
</dbReference>
<feature type="binding site" evidence="10">
    <location>
        <position position="127"/>
    </location>
    <ligand>
        <name>L-histidine</name>
        <dbReference type="ChEBI" id="CHEBI:57595"/>
    </ligand>
</feature>
<dbReference type="Pfam" id="PF13393">
    <property type="entry name" value="tRNA-synt_His"/>
    <property type="match status" value="2"/>
</dbReference>
<dbReference type="GO" id="GO:0006427">
    <property type="term" value="P:histidyl-tRNA aminoacylation"/>
    <property type="evidence" value="ECO:0007669"/>
    <property type="project" value="UniProtKB-UniRule"/>
</dbReference>
<sequence length="440" mass="49089">MAMIQRPKGTADMLPAQAYKWHTVEKLAAETAEQYGFKEIRVPTFEDTGLFIRSVGETTDVVQKEMFTVSATGDDTFTLRPEGTAGVMRAVVENGLLNEAFPQKLYYITSCFRHENVQKGRLREFHQFGCEMVGSPDAKADADVISLAKSVMDRVGLQNIKLNINSIGCPTCRANYQKALREYFTPHRDTLCDTCKDRLEKNPMRLLDCKSPICQGIAKDAPLIIDYLCEECDAHFKALQKYLSLMNIDFDINPRIVRGLDYYTRTVFEFIAEGIGAQSTVCGGGRYDGLLNELSGKQVPALGFGMGLERLIMTMEQQNCDFMEAKTCDLYIASMGQAAADRAMSLAMELRDEGYFVEYDLMGRGIKPQMKYADKIGSKFVIVIGDSELESGCAKLKNMASGEQTDIKLDNTFVENFSNALVSEMFKGVEEEMAGLLGKE</sequence>
<comment type="subunit">
    <text evidence="9">Homodimer.</text>
</comment>
<dbReference type="Pfam" id="PF03129">
    <property type="entry name" value="HGTP_anticodon"/>
    <property type="match status" value="1"/>
</dbReference>
<dbReference type="InterPro" id="IPR004154">
    <property type="entry name" value="Anticodon-bd"/>
</dbReference>
<dbReference type="InterPro" id="IPR033656">
    <property type="entry name" value="HisRS_anticodon"/>
</dbReference>
<dbReference type="InterPro" id="IPR004516">
    <property type="entry name" value="HisRS/HisZ"/>
</dbReference>
<feature type="binding site" evidence="10">
    <location>
        <begin position="82"/>
        <end position="84"/>
    </location>
    <ligand>
        <name>L-histidine</name>
        <dbReference type="ChEBI" id="CHEBI:57595"/>
    </ligand>
</feature>
<dbReference type="GO" id="GO:0016740">
    <property type="term" value="F:transferase activity"/>
    <property type="evidence" value="ECO:0007669"/>
    <property type="project" value="UniProtKB-ARBA"/>
</dbReference>
<evidence type="ECO:0000256" key="8">
    <source>
        <dbReference type="ARBA" id="ARBA00047639"/>
    </source>
</evidence>
<accession>E9SGN5</accession>
<dbReference type="PANTHER" id="PTHR43707:SF1">
    <property type="entry name" value="HISTIDINE--TRNA LIGASE, MITOCHONDRIAL-RELATED"/>
    <property type="match status" value="1"/>
</dbReference>
<feature type="domain" description="Aminoacyl-transfer RNA synthetases class-II family profile" evidence="11">
    <location>
        <begin position="24"/>
        <end position="315"/>
    </location>
</feature>
<dbReference type="SUPFAM" id="SSF52954">
    <property type="entry name" value="Class II aaRS ABD-related"/>
    <property type="match status" value="1"/>
</dbReference>
<dbReference type="EC" id="6.1.1.21" evidence="9"/>
<dbReference type="OrthoDB" id="9800814at2"/>
<dbReference type="GO" id="GO:0005737">
    <property type="term" value="C:cytoplasm"/>
    <property type="evidence" value="ECO:0007669"/>
    <property type="project" value="UniProtKB-SubCell"/>
</dbReference>
<keyword evidence="3 9" id="KW-0436">Ligase</keyword>
<dbReference type="HAMAP" id="MF_00127">
    <property type="entry name" value="His_tRNA_synth"/>
    <property type="match status" value="1"/>
</dbReference>
<evidence type="ECO:0000256" key="3">
    <source>
        <dbReference type="ARBA" id="ARBA00022598"/>
    </source>
</evidence>
<keyword evidence="2 9" id="KW-0963">Cytoplasm</keyword>
<dbReference type="GO" id="GO:0005524">
    <property type="term" value="F:ATP binding"/>
    <property type="evidence" value="ECO:0007669"/>
    <property type="project" value="UniProtKB-UniRule"/>
</dbReference>
<gene>
    <name evidence="9 12" type="primary">hisS</name>
    <name evidence="12" type="ORF">CUS_5711</name>
</gene>
<evidence type="ECO:0000256" key="7">
    <source>
        <dbReference type="ARBA" id="ARBA00023146"/>
    </source>
</evidence>
<feature type="binding site" evidence="10">
    <location>
        <position position="131"/>
    </location>
    <ligand>
        <name>L-histidine</name>
        <dbReference type="ChEBI" id="CHEBI:57595"/>
    </ligand>
</feature>
<dbReference type="Proteomes" id="UP000004259">
    <property type="component" value="Unassembled WGS sequence"/>
</dbReference>
<dbReference type="Gene3D" id="3.30.930.10">
    <property type="entry name" value="Bira Bifunctional Protein, Domain 2"/>
    <property type="match status" value="1"/>
</dbReference>
<comment type="catalytic activity">
    <reaction evidence="8 9">
        <text>tRNA(His) + L-histidine + ATP = L-histidyl-tRNA(His) + AMP + diphosphate + H(+)</text>
        <dbReference type="Rhea" id="RHEA:17313"/>
        <dbReference type="Rhea" id="RHEA-COMP:9665"/>
        <dbReference type="Rhea" id="RHEA-COMP:9689"/>
        <dbReference type="ChEBI" id="CHEBI:15378"/>
        <dbReference type="ChEBI" id="CHEBI:30616"/>
        <dbReference type="ChEBI" id="CHEBI:33019"/>
        <dbReference type="ChEBI" id="CHEBI:57595"/>
        <dbReference type="ChEBI" id="CHEBI:78442"/>
        <dbReference type="ChEBI" id="CHEBI:78527"/>
        <dbReference type="ChEBI" id="CHEBI:456215"/>
        <dbReference type="EC" id="6.1.1.21"/>
    </reaction>
</comment>
<evidence type="ECO:0000256" key="6">
    <source>
        <dbReference type="ARBA" id="ARBA00022917"/>
    </source>
</evidence>
<dbReference type="AlphaFoldDB" id="E9SGN5"/>
<evidence type="ECO:0000256" key="5">
    <source>
        <dbReference type="ARBA" id="ARBA00022840"/>
    </source>
</evidence>
<dbReference type="RefSeq" id="WP_004167491.1">
    <property type="nucleotide sequence ID" value="NZ_ADKM02000128.1"/>
</dbReference>
<feature type="binding site" evidence="10">
    <location>
        <begin position="262"/>
        <end position="263"/>
    </location>
    <ligand>
        <name>L-histidine</name>
        <dbReference type="ChEBI" id="CHEBI:57595"/>
    </ligand>
</feature>
<keyword evidence="4 9" id="KW-0547">Nucleotide-binding</keyword>
<dbReference type="InterPro" id="IPR041715">
    <property type="entry name" value="HisRS-like_core"/>
</dbReference>
<evidence type="ECO:0000256" key="1">
    <source>
        <dbReference type="ARBA" id="ARBA00008226"/>
    </source>
</evidence>
<dbReference type="EMBL" id="ADKM02000128">
    <property type="protein sequence ID" value="EGC01533.1"/>
    <property type="molecule type" value="Genomic_DNA"/>
</dbReference>
<keyword evidence="7 9" id="KW-0030">Aminoacyl-tRNA synthetase</keyword>
<comment type="caution">
    <text evidence="12">The sequence shown here is derived from an EMBL/GenBank/DDBJ whole genome shotgun (WGS) entry which is preliminary data.</text>
</comment>
<dbReference type="PIRSF" id="PIRSF001549">
    <property type="entry name" value="His-tRNA_synth"/>
    <property type="match status" value="1"/>
</dbReference>
<reference evidence="12 13" key="1">
    <citation type="submission" date="2011-02" db="EMBL/GenBank/DDBJ databases">
        <authorList>
            <person name="Nelson K.E."/>
            <person name="Sutton G."/>
            <person name="Torralba M."/>
            <person name="Durkin S."/>
            <person name="Harkins D."/>
            <person name="Montgomery R."/>
            <person name="Ziemer C."/>
            <person name="Klaassens E."/>
            <person name="Ocuiv P."/>
            <person name="Morrison M."/>
        </authorList>
    </citation>
    <scope>NUCLEOTIDE SEQUENCE [LARGE SCALE GENOMIC DNA]</scope>
    <source>
        <strain evidence="12 13">8</strain>
    </source>
</reference>
<feature type="binding site" evidence="10">
    <location>
        <position position="113"/>
    </location>
    <ligand>
        <name>L-histidine</name>
        <dbReference type="ChEBI" id="CHEBI:57595"/>
    </ligand>
</feature>
<organism evidence="12 13">
    <name type="scientific">Ruminococcus albus 8</name>
    <dbReference type="NCBI Taxonomy" id="246199"/>
    <lineage>
        <taxon>Bacteria</taxon>
        <taxon>Bacillati</taxon>
        <taxon>Bacillota</taxon>
        <taxon>Clostridia</taxon>
        <taxon>Eubacteriales</taxon>
        <taxon>Oscillospiraceae</taxon>
        <taxon>Ruminococcus</taxon>
    </lineage>
</organism>
<dbReference type="eggNOG" id="COG0124">
    <property type="taxonomic scope" value="Bacteria"/>
</dbReference>
<protein>
    <recommendedName>
        <fullName evidence="9">Histidine--tRNA ligase</fullName>
        <ecNumber evidence="9">6.1.1.21</ecNumber>
    </recommendedName>
    <alternativeName>
        <fullName evidence="9">Histidyl-tRNA synthetase</fullName>
        <shortName evidence="9">HisRS</shortName>
    </alternativeName>
</protein>
<dbReference type="NCBIfam" id="TIGR00442">
    <property type="entry name" value="hisS"/>
    <property type="match status" value="1"/>
</dbReference>
<dbReference type="InterPro" id="IPR036621">
    <property type="entry name" value="Anticodon-bd_dom_sf"/>
</dbReference>
<dbReference type="PROSITE" id="PS50862">
    <property type="entry name" value="AA_TRNA_LIGASE_II"/>
    <property type="match status" value="1"/>
</dbReference>
<dbReference type="InterPro" id="IPR015807">
    <property type="entry name" value="His-tRNA-ligase"/>
</dbReference>
<keyword evidence="13" id="KW-1185">Reference proteome</keyword>
<evidence type="ECO:0000259" key="11">
    <source>
        <dbReference type="PROSITE" id="PS50862"/>
    </source>
</evidence>
<dbReference type="SUPFAM" id="SSF55681">
    <property type="entry name" value="Class II aaRS and biotin synthetases"/>
    <property type="match status" value="1"/>
</dbReference>
<dbReference type="CDD" id="cd00773">
    <property type="entry name" value="HisRS-like_core"/>
    <property type="match status" value="1"/>
</dbReference>
<dbReference type="STRING" id="246199.CUS_5711"/>
<evidence type="ECO:0000256" key="9">
    <source>
        <dbReference type="HAMAP-Rule" id="MF_00127"/>
    </source>
</evidence>
<keyword evidence="5 9" id="KW-0067">ATP-binding</keyword>
<dbReference type="CDD" id="cd00859">
    <property type="entry name" value="HisRS_anticodon"/>
    <property type="match status" value="1"/>
</dbReference>
<evidence type="ECO:0000256" key="10">
    <source>
        <dbReference type="PIRSR" id="PIRSR001549-1"/>
    </source>
</evidence>
<comment type="subcellular location">
    <subcellularLocation>
        <location evidence="9">Cytoplasm</location>
    </subcellularLocation>
</comment>
<dbReference type="Gene3D" id="3.40.50.800">
    <property type="entry name" value="Anticodon-binding domain"/>
    <property type="match status" value="1"/>
</dbReference>
<name>E9SGN5_RUMAL</name>
<evidence type="ECO:0000313" key="13">
    <source>
        <dbReference type="Proteomes" id="UP000004259"/>
    </source>
</evidence>
<comment type="similarity">
    <text evidence="1 9">Belongs to the class-II aminoacyl-tRNA synthetase family.</text>
</comment>
<dbReference type="GO" id="GO:0140096">
    <property type="term" value="F:catalytic activity, acting on a protein"/>
    <property type="evidence" value="ECO:0007669"/>
    <property type="project" value="UniProtKB-ARBA"/>
</dbReference>
<keyword evidence="6 9" id="KW-0648">Protein biosynthesis</keyword>
<dbReference type="PANTHER" id="PTHR43707">
    <property type="entry name" value="HISTIDYL-TRNA SYNTHETASE"/>
    <property type="match status" value="1"/>
</dbReference>
<feature type="binding site" evidence="10">
    <location>
        <position position="258"/>
    </location>
    <ligand>
        <name>L-histidine</name>
        <dbReference type="ChEBI" id="CHEBI:57595"/>
    </ligand>
</feature>
<dbReference type="GO" id="GO:0004821">
    <property type="term" value="F:histidine-tRNA ligase activity"/>
    <property type="evidence" value="ECO:0007669"/>
    <property type="project" value="UniProtKB-UniRule"/>
</dbReference>
<evidence type="ECO:0000313" key="12">
    <source>
        <dbReference type="EMBL" id="EGC01533.1"/>
    </source>
</evidence>
<proteinExistence type="inferred from homology"/>
<evidence type="ECO:0000256" key="2">
    <source>
        <dbReference type="ARBA" id="ARBA00022490"/>
    </source>
</evidence>
<dbReference type="InterPro" id="IPR006195">
    <property type="entry name" value="aa-tRNA-synth_II"/>
</dbReference>